<protein>
    <submittedName>
        <fullName evidence="6">Flagellar biosynthesis protein FlgL</fullName>
    </submittedName>
</protein>
<evidence type="ECO:0000259" key="5">
    <source>
        <dbReference type="Pfam" id="PF00669"/>
    </source>
</evidence>
<keyword evidence="6" id="KW-0966">Cell projection</keyword>
<sequence>MTSIGTDGFYNRSIGSLSSLRARAEKLQTQIATEQKLQRGSDDAVAARQLRQLDHQDTLAAVHKTNAAIANSDMALADQALTELGNLVIRVQELATQSANGTLNDAQRKINGEEIAQIHKSMVAILNGKDSTGQPLFAGTANGPAYAVAADGTASYAGNTTPGELDVGEGITVARSLTGPEFLNFSVDGTDTDLLTVVHNLATSLQSGAATGASDASAALKSLTAGLGAIGTGHAIIGARQARVELATSLATERGEVRAADQTRLGATDLPTAIAELQEMMTVLEASQASFTKLSSLSLFDYLR</sequence>
<proteinExistence type="inferred from homology"/>
<evidence type="ECO:0000256" key="4">
    <source>
        <dbReference type="ARBA" id="ARBA00023143"/>
    </source>
</evidence>
<keyword evidence="7" id="KW-1185">Reference proteome</keyword>
<dbReference type="EMBL" id="JAINVV010000009">
    <property type="protein sequence ID" value="MBY8824453.1"/>
    <property type="molecule type" value="Genomic_DNA"/>
</dbReference>
<comment type="similarity">
    <text evidence="3">Belongs to the bacterial flagellin family.</text>
</comment>
<feature type="domain" description="Flagellin N-terminal" evidence="5">
    <location>
        <begin position="18"/>
        <end position="140"/>
    </location>
</feature>
<dbReference type="PANTHER" id="PTHR42792">
    <property type="entry name" value="FLAGELLIN"/>
    <property type="match status" value="1"/>
</dbReference>
<evidence type="ECO:0000256" key="3">
    <source>
        <dbReference type="ARBA" id="ARBA00005709"/>
    </source>
</evidence>
<dbReference type="Pfam" id="PF00669">
    <property type="entry name" value="Flagellin_N"/>
    <property type="match status" value="1"/>
</dbReference>
<name>A0ABS7PSY1_9SPHN</name>
<dbReference type="Gene3D" id="1.20.1330.10">
    <property type="entry name" value="f41 fragment of flagellin, N-terminal domain"/>
    <property type="match status" value="1"/>
</dbReference>
<comment type="subcellular location">
    <subcellularLocation>
        <location evidence="1">Bacterial flagellum</location>
    </subcellularLocation>
    <subcellularLocation>
        <location evidence="2">Secreted</location>
    </subcellularLocation>
</comment>
<evidence type="ECO:0000256" key="2">
    <source>
        <dbReference type="ARBA" id="ARBA00004613"/>
    </source>
</evidence>
<organism evidence="6 7">
    <name type="scientific">Sphingomonas colocasiae</name>
    <dbReference type="NCBI Taxonomy" id="1848973"/>
    <lineage>
        <taxon>Bacteria</taxon>
        <taxon>Pseudomonadati</taxon>
        <taxon>Pseudomonadota</taxon>
        <taxon>Alphaproteobacteria</taxon>
        <taxon>Sphingomonadales</taxon>
        <taxon>Sphingomonadaceae</taxon>
        <taxon>Sphingomonas</taxon>
    </lineage>
</organism>
<reference evidence="6 7" key="1">
    <citation type="submission" date="2021-08" db="EMBL/GenBank/DDBJ databases">
        <authorList>
            <person name="Tuo L."/>
        </authorList>
    </citation>
    <scope>NUCLEOTIDE SEQUENCE [LARGE SCALE GENOMIC DNA]</scope>
    <source>
        <strain evidence="6 7">JCM 31229</strain>
    </source>
</reference>
<dbReference type="InterPro" id="IPR001492">
    <property type="entry name" value="Flagellin"/>
</dbReference>
<keyword evidence="6" id="KW-0282">Flagellum</keyword>
<comment type="caution">
    <text evidence="6">The sequence shown here is derived from an EMBL/GenBank/DDBJ whole genome shotgun (WGS) entry which is preliminary data.</text>
</comment>
<evidence type="ECO:0000313" key="7">
    <source>
        <dbReference type="Proteomes" id="UP000706039"/>
    </source>
</evidence>
<evidence type="ECO:0000256" key="1">
    <source>
        <dbReference type="ARBA" id="ARBA00004365"/>
    </source>
</evidence>
<dbReference type="InterPro" id="IPR001029">
    <property type="entry name" value="Flagellin_N"/>
</dbReference>
<dbReference type="RefSeq" id="WP_222991561.1">
    <property type="nucleotide sequence ID" value="NZ_JAINVV010000009.1"/>
</dbReference>
<dbReference type="SUPFAM" id="SSF64518">
    <property type="entry name" value="Phase 1 flagellin"/>
    <property type="match status" value="1"/>
</dbReference>
<dbReference type="Proteomes" id="UP000706039">
    <property type="component" value="Unassembled WGS sequence"/>
</dbReference>
<dbReference type="PANTHER" id="PTHR42792:SF1">
    <property type="entry name" value="FLAGELLAR HOOK-ASSOCIATED PROTEIN 3"/>
    <property type="match status" value="1"/>
</dbReference>
<keyword evidence="4" id="KW-0975">Bacterial flagellum</keyword>
<gene>
    <name evidence="6" type="ORF">K7G82_19265</name>
</gene>
<evidence type="ECO:0000313" key="6">
    <source>
        <dbReference type="EMBL" id="MBY8824453.1"/>
    </source>
</evidence>
<keyword evidence="6" id="KW-0969">Cilium</keyword>
<accession>A0ABS7PSY1</accession>